<dbReference type="EMBL" id="DVNG01000019">
    <property type="protein sequence ID" value="HIU49660.1"/>
    <property type="molecule type" value="Genomic_DNA"/>
</dbReference>
<comment type="caution">
    <text evidence="2">The sequence shown here is derived from an EMBL/GenBank/DDBJ whole genome shotgun (WGS) entry which is preliminary data.</text>
</comment>
<evidence type="ECO:0000259" key="1">
    <source>
        <dbReference type="Pfam" id="PF19502"/>
    </source>
</evidence>
<organism evidence="2 3">
    <name type="scientific">Candidatus Limousia pullorum</name>
    <dbReference type="NCBI Taxonomy" id="2840860"/>
    <lineage>
        <taxon>Bacteria</taxon>
        <taxon>Bacillati</taxon>
        <taxon>Bacillota</taxon>
        <taxon>Clostridia</taxon>
        <taxon>Eubacteriales</taxon>
        <taxon>Oscillospiraceae</taxon>
        <taxon>Oscillospiraceae incertae sedis</taxon>
        <taxon>Candidatus Limousia</taxon>
    </lineage>
</organism>
<dbReference type="InterPro" id="IPR045792">
    <property type="entry name" value="DUF6036"/>
</dbReference>
<evidence type="ECO:0000313" key="3">
    <source>
        <dbReference type="Proteomes" id="UP000824118"/>
    </source>
</evidence>
<dbReference type="AlphaFoldDB" id="A0A9D1LX00"/>
<reference evidence="2" key="2">
    <citation type="journal article" date="2021" name="PeerJ">
        <title>Extensive microbial diversity within the chicken gut microbiome revealed by metagenomics and culture.</title>
        <authorList>
            <person name="Gilroy R."/>
            <person name="Ravi A."/>
            <person name="Getino M."/>
            <person name="Pursley I."/>
            <person name="Horton D.L."/>
            <person name="Alikhan N.F."/>
            <person name="Baker D."/>
            <person name="Gharbi K."/>
            <person name="Hall N."/>
            <person name="Watson M."/>
            <person name="Adriaenssens E.M."/>
            <person name="Foster-Nyarko E."/>
            <person name="Jarju S."/>
            <person name="Secka A."/>
            <person name="Antonio M."/>
            <person name="Oren A."/>
            <person name="Chaudhuri R.R."/>
            <person name="La Ragione R."/>
            <person name="Hildebrand F."/>
            <person name="Pallen M.J."/>
        </authorList>
    </citation>
    <scope>NUCLEOTIDE SEQUENCE</scope>
    <source>
        <strain evidence="2">ChiGjej1B1-1684</strain>
    </source>
</reference>
<dbReference type="Proteomes" id="UP000824118">
    <property type="component" value="Unassembled WGS sequence"/>
</dbReference>
<proteinExistence type="predicted"/>
<accession>A0A9D1LX00</accession>
<gene>
    <name evidence="2" type="ORF">IAD22_01425</name>
</gene>
<feature type="domain" description="DUF6036" evidence="1">
    <location>
        <begin position="10"/>
        <end position="170"/>
    </location>
</feature>
<reference evidence="2" key="1">
    <citation type="submission" date="2020-10" db="EMBL/GenBank/DDBJ databases">
        <authorList>
            <person name="Gilroy R."/>
        </authorList>
    </citation>
    <scope>NUCLEOTIDE SEQUENCE</scope>
    <source>
        <strain evidence="2">ChiGjej1B1-1684</strain>
    </source>
</reference>
<evidence type="ECO:0000313" key="2">
    <source>
        <dbReference type="EMBL" id="HIU49660.1"/>
    </source>
</evidence>
<sequence length="171" mass="20070">MELYRDEIIQRLLQIDNDMTLLDNTADTYDCVIVGGSALVLLKKIYRSTHDIDSINASDEIKPLLEAYNINMNVRAYVMNFPDDYRDRIIKVDIPTTKVNFYTVSLEDIVVSKLSSMREKDAEDIENELVYKDLNWTLMDKLIEDVCYGMFSDHSVNLLKINYENYKERFQ</sequence>
<protein>
    <recommendedName>
        <fullName evidence="1">DUF6036 domain-containing protein</fullName>
    </recommendedName>
</protein>
<dbReference type="Pfam" id="PF19502">
    <property type="entry name" value="DUF6036"/>
    <property type="match status" value="1"/>
</dbReference>
<name>A0A9D1LX00_9FIRM</name>